<name>A0A395WDU7_9FIRM</name>
<organism evidence="2 3">
    <name type="scientific">Holdemanella biformis</name>
    <dbReference type="NCBI Taxonomy" id="1735"/>
    <lineage>
        <taxon>Bacteria</taxon>
        <taxon>Bacillati</taxon>
        <taxon>Bacillota</taxon>
        <taxon>Erysipelotrichia</taxon>
        <taxon>Erysipelotrichales</taxon>
        <taxon>Erysipelotrichaceae</taxon>
        <taxon>Holdemanella</taxon>
    </lineage>
</organism>
<dbReference type="EMBL" id="QRYQ01000004">
    <property type="protein sequence ID" value="RGU93133.1"/>
    <property type="molecule type" value="Genomic_DNA"/>
</dbReference>
<dbReference type="AlphaFoldDB" id="A0A395WDU7"/>
<reference evidence="2 3" key="1">
    <citation type="submission" date="2018-08" db="EMBL/GenBank/DDBJ databases">
        <title>A genome reference for cultivated species of the human gut microbiota.</title>
        <authorList>
            <person name="Zou Y."/>
            <person name="Xue W."/>
            <person name="Luo G."/>
        </authorList>
    </citation>
    <scope>NUCLEOTIDE SEQUENCE [LARGE SCALE GENOMIC DNA]</scope>
    <source>
        <strain evidence="2 3">AF15-20</strain>
    </source>
</reference>
<evidence type="ECO:0000256" key="1">
    <source>
        <dbReference type="SAM" id="MobiDB-lite"/>
    </source>
</evidence>
<sequence>MVLSIRRNCPFGAIGVQGGQSPKNNEKRRTAGITPRKPGGGLSGFCMPMND</sequence>
<accession>A0A395WDU7</accession>
<proteinExistence type="predicted"/>
<gene>
    <name evidence="2" type="ORF">DWW32_03510</name>
</gene>
<evidence type="ECO:0000313" key="3">
    <source>
        <dbReference type="Proteomes" id="UP000265489"/>
    </source>
</evidence>
<comment type="caution">
    <text evidence="2">The sequence shown here is derived from an EMBL/GenBank/DDBJ whole genome shotgun (WGS) entry which is preliminary data.</text>
</comment>
<dbReference type="Proteomes" id="UP000265489">
    <property type="component" value="Unassembled WGS sequence"/>
</dbReference>
<protein>
    <submittedName>
        <fullName evidence="2">Phosphopeptide-binding protein</fullName>
    </submittedName>
</protein>
<feature type="region of interest" description="Disordered" evidence="1">
    <location>
        <begin position="14"/>
        <end position="51"/>
    </location>
</feature>
<evidence type="ECO:0000313" key="2">
    <source>
        <dbReference type="EMBL" id="RGU93133.1"/>
    </source>
</evidence>